<protein>
    <submittedName>
        <fullName evidence="1">Uncharacterized protein</fullName>
    </submittedName>
</protein>
<organism evidence="1 2">
    <name type="scientific">Micromonospora inyonensis</name>
    <dbReference type="NCBI Taxonomy" id="47866"/>
    <lineage>
        <taxon>Bacteria</taxon>
        <taxon>Bacillati</taxon>
        <taxon>Actinomycetota</taxon>
        <taxon>Actinomycetes</taxon>
        <taxon>Micromonosporales</taxon>
        <taxon>Micromonosporaceae</taxon>
        <taxon>Micromonospora</taxon>
    </lineage>
</organism>
<gene>
    <name evidence="1" type="ORF">GA0074694_2865</name>
</gene>
<name>A0A1C6RRZ2_9ACTN</name>
<dbReference type="EMBL" id="FMHU01000001">
    <property type="protein sequence ID" value="SCL19926.1"/>
    <property type="molecule type" value="Genomic_DNA"/>
</dbReference>
<dbReference type="STRING" id="47866.GA0074694_2865"/>
<accession>A0A1C6RRZ2</accession>
<dbReference type="RefSeq" id="WP_141714106.1">
    <property type="nucleotide sequence ID" value="NZ_FMHU01000001.1"/>
</dbReference>
<proteinExistence type="predicted"/>
<dbReference type="AlphaFoldDB" id="A0A1C6RRZ2"/>
<dbReference type="Proteomes" id="UP000198906">
    <property type="component" value="Unassembled WGS sequence"/>
</dbReference>
<evidence type="ECO:0000313" key="1">
    <source>
        <dbReference type="EMBL" id="SCL19926.1"/>
    </source>
</evidence>
<sequence>MLDLPGRDDLAARVDRLRAALRRIGDLAGTPAEQARALAGLLRAALAHHTSHPDQPCPVCGGRTLDEAWAEQAHTQVRDLTLRAEQLDAAHRAERDARHALCQAVPSRPPVLAADHAPDGIDLTELRKAWQHWDDLTATADAATLVELAPTTYADLAAALAPARAAAREALERRRQDWQPIADRIRAWIETERASRQAATVLPDLKKAIEALKTIGATIRAERLQPIAAEATATWNTLRQDSNVELDAPCAPGWARGLGS</sequence>
<keyword evidence="2" id="KW-1185">Reference proteome</keyword>
<evidence type="ECO:0000313" key="2">
    <source>
        <dbReference type="Proteomes" id="UP000198906"/>
    </source>
</evidence>
<reference evidence="2" key="1">
    <citation type="submission" date="2016-06" db="EMBL/GenBank/DDBJ databases">
        <authorList>
            <person name="Varghese N."/>
        </authorList>
    </citation>
    <scope>NUCLEOTIDE SEQUENCE [LARGE SCALE GENOMIC DNA]</scope>
    <source>
        <strain evidence="2">DSM 46123</strain>
    </source>
</reference>